<protein>
    <recommendedName>
        <fullName evidence="1">diguanylate cyclase</fullName>
        <ecNumber evidence="1">2.7.7.65</ecNumber>
    </recommendedName>
</protein>
<evidence type="ECO:0000313" key="5">
    <source>
        <dbReference type="EMBL" id="MBH0112197.1"/>
    </source>
</evidence>
<dbReference type="SUPFAM" id="SSF55073">
    <property type="entry name" value="Nucleotide cyclase"/>
    <property type="match status" value="1"/>
</dbReference>
<accession>A0A931HA51</accession>
<dbReference type="InterPro" id="IPR043128">
    <property type="entry name" value="Rev_trsase/Diguanyl_cyclase"/>
</dbReference>
<dbReference type="CDD" id="cd01949">
    <property type="entry name" value="GGDEF"/>
    <property type="match status" value="1"/>
</dbReference>
<organism evidence="5 6">
    <name type="scientific">Novosphingobium aureum</name>
    <dbReference type="NCBI Taxonomy" id="2792964"/>
    <lineage>
        <taxon>Bacteria</taxon>
        <taxon>Pseudomonadati</taxon>
        <taxon>Pseudomonadota</taxon>
        <taxon>Alphaproteobacteria</taxon>
        <taxon>Sphingomonadales</taxon>
        <taxon>Sphingomonadaceae</taxon>
        <taxon>Novosphingobium</taxon>
    </lineage>
</organism>
<dbReference type="SMART" id="SM00267">
    <property type="entry name" value="GGDEF"/>
    <property type="match status" value="1"/>
</dbReference>
<evidence type="ECO:0000313" key="6">
    <source>
        <dbReference type="Proteomes" id="UP000617634"/>
    </source>
</evidence>
<dbReference type="PANTHER" id="PTHR45138">
    <property type="entry name" value="REGULATORY COMPONENTS OF SENSORY TRANSDUCTION SYSTEM"/>
    <property type="match status" value="1"/>
</dbReference>
<evidence type="ECO:0000259" key="4">
    <source>
        <dbReference type="PROSITE" id="PS50887"/>
    </source>
</evidence>
<dbReference type="PROSITE" id="PS50887">
    <property type="entry name" value="GGDEF"/>
    <property type="match status" value="1"/>
</dbReference>
<dbReference type="InterPro" id="IPR050469">
    <property type="entry name" value="Diguanylate_Cyclase"/>
</dbReference>
<dbReference type="FunFam" id="3.30.70.270:FF:000001">
    <property type="entry name" value="Diguanylate cyclase domain protein"/>
    <property type="match status" value="1"/>
</dbReference>
<keyword evidence="6" id="KW-1185">Reference proteome</keyword>
<dbReference type="Gene3D" id="3.30.70.270">
    <property type="match status" value="1"/>
</dbReference>
<comment type="catalytic activity">
    <reaction evidence="2">
        <text>2 GTP = 3',3'-c-di-GMP + 2 diphosphate</text>
        <dbReference type="Rhea" id="RHEA:24898"/>
        <dbReference type="ChEBI" id="CHEBI:33019"/>
        <dbReference type="ChEBI" id="CHEBI:37565"/>
        <dbReference type="ChEBI" id="CHEBI:58805"/>
        <dbReference type="EC" id="2.7.7.65"/>
    </reaction>
</comment>
<comment type="caution">
    <text evidence="5">The sequence shown here is derived from an EMBL/GenBank/DDBJ whole genome shotgun (WGS) entry which is preliminary data.</text>
</comment>
<sequence length="287" mass="31534">MRFYSATTFLFPRHYERRLLSVCFVAVHIPLVAAIVYQAVTGRWETTTLVVLLVATLFGTAAGLASIRALLAPIEEATEMLRAVQSGERISHMPRGGGDLVGRLLEGVAAAANESATRIELLTDEAGRDSLTSLRNRRGFTEVARKLLVHETEAAVAMLDIDHFKQVNDRLGHARGDALLMVFAQRINALLRRSDICARWGGEEFIVLFPDTALEEAAQVMERLRATIAADAELPGTQRPVTFSCGIASLHRYAELDDATRRADEALYVAKQAGRNRVEIARQALPA</sequence>
<dbReference type="Proteomes" id="UP000617634">
    <property type="component" value="Unassembled WGS sequence"/>
</dbReference>
<dbReference type="Pfam" id="PF00990">
    <property type="entry name" value="GGDEF"/>
    <property type="match status" value="1"/>
</dbReference>
<evidence type="ECO:0000256" key="3">
    <source>
        <dbReference type="SAM" id="Phobius"/>
    </source>
</evidence>
<dbReference type="EMBL" id="JADZGI010000001">
    <property type="protein sequence ID" value="MBH0112197.1"/>
    <property type="molecule type" value="Genomic_DNA"/>
</dbReference>
<gene>
    <name evidence="5" type="ORF">I5E68_04415</name>
</gene>
<dbReference type="EC" id="2.7.7.65" evidence="1"/>
<feature type="transmembrane region" description="Helical" evidence="3">
    <location>
        <begin position="20"/>
        <end position="40"/>
    </location>
</feature>
<dbReference type="InterPro" id="IPR029787">
    <property type="entry name" value="Nucleotide_cyclase"/>
</dbReference>
<dbReference type="AlphaFoldDB" id="A0A931HA51"/>
<proteinExistence type="predicted"/>
<keyword evidence="3" id="KW-0812">Transmembrane</keyword>
<feature type="transmembrane region" description="Helical" evidence="3">
    <location>
        <begin position="46"/>
        <end position="71"/>
    </location>
</feature>
<evidence type="ECO:0000256" key="2">
    <source>
        <dbReference type="ARBA" id="ARBA00034247"/>
    </source>
</evidence>
<name>A0A931HA51_9SPHN</name>
<evidence type="ECO:0000256" key="1">
    <source>
        <dbReference type="ARBA" id="ARBA00012528"/>
    </source>
</evidence>
<keyword evidence="3" id="KW-1133">Transmembrane helix</keyword>
<feature type="domain" description="GGDEF" evidence="4">
    <location>
        <begin position="152"/>
        <end position="283"/>
    </location>
</feature>
<dbReference type="InterPro" id="IPR000160">
    <property type="entry name" value="GGDEF_dom"/>
</dbReference>
<dbReference type="GO" id="GO:0052621">
    <property type="term" value="F:diguanylate cyclase activity"/>
    <property type="evidence" value="ECO:0007669"/>
    <property type="project" value="UniProtKB-EC"/>
</dbReference>
<keyword evidence="3" id="KW-0472">Membrane</keyword>
<dbReference type="PANTHER" id="PTHR45138:SF9">
    <property type="entry name" value="DIGUANYLATE CYCLASE DGCM-RELATED"/>
    <property type="match status" value="1"/>
</dbReference>
<dbReference type="NCBIfam" id="TIGR00254">
    <property type="entry name" value="GGDEF"/>
    <property type="match status" value="1"/>
</dbReference>
<reference evidence="5" key="1">
    <citation type="submission" date="2020-11" db="EMBL/GenBank/DDBJ databases">
        <title>Novosphingobium aureum sp. nov., a marine bacterium isolated from sediment of a salt flat.</title>
        <authorList>
            <person name="Yoo Y."/>
            <person name="Kim J.-J."/>
        </authorList>
    </citation>
    <scope>NUCLEOTIDE SEQUENCE</scope>
    <source>
        <strain evidence="5">YJ-S2-02</strain>
    </source>
</reference>